<comment type="caution">
    <text evidence="1">The sequence shown here is derived from an EMBL/GenBank/DDBJ whole genome shotgun (WGS) entry which is preliminary data.</text>
</comment>
<accession>A0ABR8AJH0</accession>
<evidence type="ECO:0000313" key="2">
    <source>
        <dbReference type="Proteomes" id="UP000658514"/>
    </source>
</evidence>
<keyword evidence="2" id="KW-1185">Reference proteome</keyword>
<evidence type="ECO:0000313" key="1">
    <source>
        <dbReference type="EMBL" id="MBD2199650.1"/>
    </source>
</evidence>
<gene>
    <name evidence="1" type="ORF">H6G24_29960</name>
</gene>
<name>A0ABR8AJH0_9CYAN</name>
<sequence>MSYSLFQQIICTQQRRILLYLHILIKERYLTYAQKCKPVPQTISRIAVAR</sequence>
<protein>
    <submittedName>
        <fullName evidence="1">Uncharacterized protein</fullName>
    </submittedName>
</protein>
<dbReference type="EMBL" id="JACJQH010000064">
    <property type="protein sequence ID" value="MBD2199650.1"/>
    <property type="molecule type" value="Genomic_DNA"/>
</dbReference>
<dbReference type="Proteomes" id="UP000658514">
    <property type="component" value="Unassembled WGS sequence"/>
</dbReference>
<reference evidence="1 2" key="1">
    <citation type="journal article" date="2020" name="ISME J.">
        <title>Comparative genomics reveals insights into cyanobacterial evolution and habitat adaptation.</title>
        <authorList>
            <person name="Chen M.Y."/>
            <person name="Teng W.K."/>
            <person name="Zhao L."/>
            <person name="Hu C.X."/>
            <person name="Zhou Y.K."/>
            <person name="Han B.P."/>
            <person name="Song L.R."/>
            <person name="Shu W.S."/>
        </authorList>
    </citation>
    <scope>NUCLEOTIDE SEQUENCE [LARGE SCALE GENOMIC DNA]</scope>
    <source>
        <strain evidence="1 2">FACHB-288</strain>
    </source>
</reference>
<dbReference type="RefSeq" id="WP_190549345.1">
    <property type="nucleotide sequence ID" value="NZ_CAWPNO010000100.1"/>
</dbReference>
<proteinExistence type="predicted"/>
<organism evidence="1 2">
    <name type="scientific">Calothrix parietina FACHB-288</name>
    <dbReference type="NCBI Taxonomy" id="2692896"/>
    <lineage>
        <taxon>Bacteria</taxon>
        <taxon>Bacillati</taxon>
        <taxon>Cyanobacteriota</taxon>
        <taxon>Cyanophyceae</taxon>
        <taxon>Nostocales</taxon>
        <taxon>Calotrichaceae</taxon>
        <taxon>Calothrix</taxon>
    </lineage>
</organism>